<organism evidence="1">
    <name type="scientific">uncultured Caudovirales phage</name>
    <dbReference type="NCBI Taxonomy" id="2100421"/>
    <lineage>
        <taxon>Viruses</taxon>
        <taxon>Duplodnaviria</taxon>
        <taxon>Heunggongvirae</taxon>
        <taxon>Uroviricota</taxon>
        <taxon>Caudoviricetes</taxon>
        <taxon>Peduoviridae</taxon>
        <taxon>Maltschvirus</taxon>
        <taxon>Maltschvirus maltsch</taxon>
    </lineage>
</organism>
<proteinExistence type="predicted"/>
<accession>A0A6J5LXF4</accession>
<dbReference type="EMBL" id="LR796340">
    <property type="protein sequence ID" value="CAB4137863.1"/>
    <property type="molecule type" value="Genomic_DNA"/>
</dbReference>
<protein>
    <submittedName>
        <fullName evidence="1">Uncharacterized protein</fullName>
    </submittedName>
</protein>
<gene>
    <name evidence="1" type="ORF">UFOVP326_108</name>
</gene>
<name>A0A6J5LXF4_9CAUD</name>
<evidence type="ECO:0000313" key="1">
    <source>
        <dbReference type="EMBL" id="CAB4137863.1"/>
    </source>
</evidence>
<sequence>MNKHPRAPYAWNIWHLQRAVKEGPFSILRDGIIPARPLGYGGLWMRLRLAWAVFIGRADALYWTDARPKERQP</sequence>
<reference evidence="1" key="1">
    <citation type="submission" date="2020-04" db="EMBL/GenBank/DDBJ databases">
        <authorList>
            <person name="Chiriac C."/>
            <person name="Salcher M."/>
            <person name="Ghai R."/>
            <person name="Kavagutti S V."/>
        </authorList>
    </citation>
    <scope>NUCLEOTIDE SEQUENCE</scope>
</reference>